<dbReference type="InterPro" id="IPR027031">
    <property type="entry name" value="Gly-tRNA_synthase/POLG2"/>
</dbReference>
<comment type="caution">
    <text evidence="2">The sequence shown here is derived from an EMBL/GenBank/DDBJ whole genome shotgun (WGS) entry which is preliminary data.</text>
</comment>
<dbReference type="GO" id="GO:0004820">
    <property type="term" value="F:glycine-tRNA ligase activity"/>
    <property type="evidence" value="ECO:0007669"/>
    <property type="project" value="TreeGrafter"/>
</dbReference>
<dbReference type="Pfam" id="PF03129">
    <property type="entry name" value="HGTP_anticodon"/>
    <property type="match status" value="1"/>
</dbReference>
<dbReference type="GO" id="GO:0005739">
    <property type="term" value="C:mitochondrion"/>
    <property type="evidence" value="ECO:0007669"/>
    <property type="project" value="TreeGrafter"/>
</dbReference>
<dbReference type="GO" id="GO:0070150">
    <property type="term" value="P:mitochondrial glycyl-tRNA aminoacylation"/>
    <property type="evidence" value="ECO:0007669"/>
    <property type="project" value="TreeGrafter"/>
</dbReference>
<dbReference type="VEuPathDB" id="FungiDB:H257_13104"/>
<dbReference type="Proteomes" id="UP000285430">
    <property type="component" value="Unassembled WGS sequence"/>
</dbReference>
<dbReference type="PANTHER" id="PTHR10745:SF0">
    <property type="entry name" value="GLYCINE--TRNA LIGASE"/>
    <property type="match status" value="1"/>
</dbReference>
<name>A0A418EFR5_APHAT</name>
<organism evidence="2 3">
    <name type="scientific">Aphanomyces astaci</name>
    <name type="common">Crayfish plague agent</name>
    <dbReference type="NCBI Taxonomy" id="112090"/>
    <lineage>
        <taxon>Eukaryota</taxon>
        <taxon>Sar</taxon>
        <taxon>Stramenopiles</taxon>
        <taxon>Oomycota</taxon>
        <taxon>Saprolegniomycetes</taxon>
        <taxon>Saprolegniales</taxon>
        <taxon>Verrucalvaceae</taxon>
        <taxon>Aphanomyces</taxon>
    </lineage>
</organism>
<evidence type="ECO:0000313" key="3">
    <source>
        <dbReference type="Proteomes" id="UP000285430"/>
    </source>
</evidence>
<gene>
    <name evidence="2" type="ORF">DYB37_010378</name>
</gene>
<evidence type="ECO:0000313" key="2">
    <source>
        <dbReference type="EMBL" id="RHZ12328.1"/>
    </source>
</evidence>
<evidence type="ECO:0000259" key="1">
    <source>
        <dbReference type="Pfam" id="PF03129"/>
    </source>
</evidence>
<proteinExistence type="predicted"/>
<reference evidence="2 3" key="1">
    <citation type="submission" date="2018-08" db="EMBL/GenBank/DDBJ databases">
        <title>Aphanomyces genome sequencing and annotation.</title>
        <authorList>
            <person name="Minardi D."/>
            <person name="Oidtmann B."/>
            <person name="Van Der Giezen M."/>
            <person name="Studholme D.J."/>
        </authorList>
    </citation>
    <scope>NUCLEOTIDE SEQUENCE [LARGE SCALE GENOMIC DNA]</scope>
    <source>
        <strain evidence="2 3">Da</strain>
    </source>
</reference>
<dbReference type="SUPFAM" id="SSF52954">
    <property type="entry name" value="Class II aaRS ABD-related"/>
    <property type="match status" value="1"/>
</dbReference>
<accession>A0A418EFR5</accession>
<dbReference type="InterPro" id="IPR036621">
    <property type="entry name" value="Anticodon-bd_dom_sf"/>
</dbReference>
<sequence length="250" mass="27801">MAPPGTTPLDSVVWKWKRISDLFSHHAYVEVSILDDDQKLVCGIAMKSPAEAESMLETIRGQQTQVIDARFLLRATDAVTAALHKKRAEHFLNLTRPLMESMQERVADGSITKYELLWQKSLLDAYKPLVAVLPLSNAKEFTPIVQELERQLRTVRLFAVIGGIQAKSDTSGVAIGRKYARADELGIPLGVTIDFETLVDHAVTVRERDSCAQIRVPVADVVGHLRAVVEGRATWETLTATYPVLDTKKE</sequence>
<feature type="domain" description="Anticodon-binding" evidence="1">
    <location>
        <begin position="130"/>
        <end position="226"/>
    </location>
</feature>
<dbReference type="AlphaFoldDB" id="A0A418EFR5"/>
<dbReference type="FunFam" id="3.40.50.800:FF:000004">
    <property type="entry name" value="Glycine--tRNA ligase 2"/>
    <property type="match status" value="1"/>
</dbReference>
<protein>
    <recommendedName>
        <fullName evidence="1">Anticodon-binding domain-containing protein</fullName>
    </recommendedName>
</protein>
<dbReference type="InterPro" id="IPR004154">
    <property type="entry name" value="Anticodon-bd"/>
</dbReference>
<dbReference type="Gene3D" id="3.40.50.800">
    <property type="entry name" value="Anticodon-binding domain"/>
    <property type="match status" value="1"/>
</dbReference>
<dbReference type="PANTHER" id="PTHR10745">
    <property type="entry name" value="GLYCYL-TRNA SYNTHETASE/DNA POLYMERASE SUBUNIT GAMMA-2"/>
    <property type="match status" value="1"/>
</dbReference>
<dbReference type="EMBL" id="QUTH01004757">
    <property type="protein sequence ID" value="RHZ12328.1"/>
    <property type="molecule type" value="Genomic_DNA"/>
</dbReference>